<gene>
    <name evidence="1" type="ORF">M33023_05010</name>
</gene>
<protein>
    <submittedName>
        <fullName evidence="1">DNA polymerase III subunit delta</fullName>
    </submittedName>
</protein>
<evidence type="ECO:0000313" key="2">
    <source>
        <dbReference type="Proteomes" id="UP001470586"/>
    </source>
</evidence>
<reference evidence="1" key="1">
    <citation type="submission" date="2023-06" db="EMBL/GenBank/DDBJ databases">
        <title>Complete Genome of Candidatus Phytoplasma asteris M33.</title>
        <authorList>
            <person name="Toth R."/>
            <person name="Ilic A.-M."/>
            <person name="Huettel B."/>
            <person name="Duduk B."/>
            <person name="Kube M."/>
        </authorList>
    </citation>
    <scope>NUCLEOTIDE SEQUENCE [LARGE SCALE GENOMIC DNA]</scope>
    <source>
        <strain evidence="1">M33</strain>
    </source>
</reference>
<evidence type="ECO:0000313" key="1">
    <source>
        <dbReference type="EMBL" id="WZN38640.1"/>
    </source>
</evidence>
<dbReference type="InterPro" id="IPR027417">
    <property type="entry name" value="P-loop_NTPase"/>
</dbReference>
<proteinExistence type="predicted"/>
<accession>A0ABZ2YFF5</accession>
<dbReference type="Gene3D" id="3.40.50.300">
    <property type="entry name" value="P-loop containing nucleotide triphosphate hydrolases"/>
    <property type="match status" value="1"/>
</dbReference>
<organism evidence="1 2">
    <name type="scientific">Candidatus Phytoplasma asteris</name>
    <dbReference type="NCBI Taxonomy" id="85620"/>
    <lineage>
        <taxon>Bacteria</taxon>
        <taxon>Bacillati</taxon>
        <taxon>Mycoplasmatota</taxon>
        <taxon>Mollicutes</taxon>
        <taxon>Acholeplasmatales</taxon>
        <taxon>Acholeplasmataceae</taxon>
        <taxon>Candidatus Phytoplasma</taxon>
        <taxon>16SrI (Aster yellows group)</taxon>
    </lineage>
</organism>
<dbReference type="Proteomes" id="UP001470586">
    <property type="component" value="Chromosome"/>
</dbReference>
<dbReference type="SUPFAM" id="SSF52540">
    <property type="entry name" value="P-loop containing nucleoside triphosphate hydrolases"/>
    <property type="match status" value="1"/>
</dbReference>
<dbReference type="InterPro" id="IPR050238">
    <property type="entry name" value="DNA_Rep/Repair_Clamp_Loader"/>
</dbReference>
<keyword evidence="2" id="KW-1185">Reference proteome</keyword>
<dbReference type="Pfam" id="PF13177">
    <property type="entry name" value="DNA_pol3_delta2"/>
    <property type="match status" value="1"/>
</dbReference>
<dbReference type="EMBL" id="CP128397">
    <property type="protein sequence ID" value="WZN38640.1"/>
    <property type="molecule type" value="Genomic_DNA"/>
</dbReference>
<sequence>MKKIQSLLIKFNQIIENKKLAHLYLVVGSTLSQQKEFVLELAYRIFKPHDPYLLSKDTLLNSQYPNFYYLTKQNHLFTKEQILQFQKNFLKTSLFGTQRIYVIEEIEKITTQTSNSLLHFFENPSNNTIGFLLTNNLEKVLPTIVSRCQIINIFDAVDAKTQNLDPKAKPQIDVFDFYLSNLINKNPDQMDLFIASDYYQNFKQFFLVFLIQFPKTISLKLAVFASPVFAKLTSFPHFLNDFLSALLHFFSDVLYEKIPKNQLPIYFSKTQILTNPEYRKYYQTLPLTTAFDILKIIHQIYKKQYILSNQENLLMALLIQLEAQRLSF</sequence>
<dbReference type="RefSeq" id="WP_341833524.1">
    <property type="nucleotide sequence ID" value="NZ_CP128397.1"/>
</dbReference>
<dbReference type="PANTHER" id="PTHR11669">
    <property type="entry name" value="REPLICATION FACTOR C / DNA POLYMERASE III GAMMA-TAU SUBUNIT"/>
    <property type="match status" value="1"/>
</dbReference>
<name>A0ABZ2YFF5_9MOLU</name>
<dbReference type="PANTHER" id="PTHR11669:SF8">
    <property type="entry name" value="DNA POLYMERASE III SUBUNIT DELTA"/>
    <property type="match status" value="1"/>
</dbReference>